<dbReference type="InParanoid" id="K3WDI6"/>
<dbReference type="AlphaFoldDB" id="K3WDI6"/>
<dbReference type="EMBL" id="GL376628">
    <property type="status" value="NOT_ANNOTATED_CDS"/>
    <property type="molecule type" value="Genomic_DNA"/>
</dbReference>
<dbReference type="EnsemblProtists" id="PYU1_T003027">
    <property type="protein sequence ID" value="PYU1_T003027"/>
    <property type="gene ID" value="PYU1_G003024"/>
</dbReference>
<organism evidence="1 2">
    <name type="scientific">Globisporangium ultimum (strain ATCC 200006 / CBS 805.95 / DAOM BR144)</name>
    <name type="common">Pythium ultimum</name>
    <dbReference type="NCBI Taxonomy" id="431595"/>
    <lineage>
        <taxon>Eukaryota</taxon>
        <taxon>Sar</taxon>
        <taxon>Stramenopiles</taxon>
        <taxon>Oomycota</taxon>
        <taxon>Peronosporomycetes</taxon>
        <taxon>Pythiales</taxon>
        <taxon>Pythiaceae</taxon>
        <taxon>Globisporangium</taxon>
    </lineage>
</organism>
<accession>K3WDI6</accession>
<dbReference type="HOGENOM" id="CLU_932164_0_0_1"/>
<sequence>MPHSEDSRQQEAQKATQYDDSIYGLERNRLHFVDCDYVAEQLQKLHWINCNWSSYVNSGSGRISMIPLADHVGGLGKSAFADEYIRQYRESWPNLDTRSPFETALCDAHTVRIAYDRGELLAEPFNSVIPLPAVLNSQSRPTTALEFLTDVTDAVGPLFIALDDIGTAFEERRAAHKSGQFCVEVASPWTALPNVFFLLLDCSSFLSYVMRRPEVTYLQLFCWLCLFKLAPGSIETIMKKNHLFKQAFGQPQWLLQVFKDACERLFAELMEFDVPIRIEDWSLFYEDVRTYKPHVVEMT</sequence>
<reference evidence="2" key="2">
    <citation type="submission" date="2010-04" db="EMBL/GenBank/DDBJ databases">
        <authorList>
            <person name="Buell R."/>
            <person name="Hamilton J."/>
            <person name="Hostetler J."/>
        </authorList>
    </citation>
    <scope>NUCLEOTIDE SEQUENCE [LARGE SCALE GENOMIC DNA]</scope>
    <source>
        <strain evidence="2">DAOM:BR144</strain>
    </source>
</reference>
<dbReference type="VEuPathDB" id="FungiDB:PYU1_G003024"/>
<reference evidence="2" key="1">
    <citation type="journal article" date="2010" name="Genome Biol.">
        <title>Genome sequence of the necrotrophic plant pathogen Pythium ultimum reveals original pathogenicity mechanisms and effector repertoire.</title>
        <authorList>
            <person name="Levesque C.A."/>
            <person name="Brouwer H."/>
            <person name="Cano L."/>
            <person name="Hamilton J.P."/>
            <person name="Holt C."/>
            <person name="Huitema E."/>
            <person name="Raffaele S."/>
            <person name="Robideau G.P."/>
            <person name="Thines M."/>
            <person name="Win J."/>
            <person name="Zerillo M.M."/>
            <person name="Beakes G.W."/>
            <person name="Boore J.L."/>
            <person name="Busam D."/>
            <person name="Dumas B."/>
            <person name="Ferriera S."/>
            <person name="Fuerstenberg S.I."/>
            <person name="Gachon C.M."/>
            <person name="Gaulin E."/>
            <person name="Govers F."/>
            <person name="Grenville-Briggs L."/>
            <person name="Horner N."/>
            <person name="Hostetler J."/>
            <person name="Jiang R.H."/>
            <person name="Johnson J."/>
            <person name="Krajaejun T."/>
            <person name="Lin H."/>
            <person name="Meijer H.J."/>
            <person name="Moore B."/>
            <person name="Morris P."/>
            <person name="Phuntmart V."/>
            <person name="Puiu D."/>
            <person name="Shetty J."/>
            <person name="Stajich J.E."/>
            <person name="Tripathy S."/>
            <person name="Wawra S."/>
            <person name="van West P."/>
            <person name="Whitty B.R."/>
            <person name="Coutinho P.M."/>
            <person name="Henrissat B."/>
            <person name="Martin F."/>
            <person name="Thomas P.D."/>
            <person name="Tyler B.M."/>
            <person name="De Vries R.P."/>
            <person name="Kamoun S."/>
            <person name="Yandell M."/>
            <person name="Tisserat N."/>
            <person name="Buell C.R."/>
        </authorList>
    </citation>
    <scope>NUCLEOTIDE SEQUENCE</scope>
    <source>
        <strain evidence="2">DAOM:BR144</strain>
    </source>
</reference>
<evidence type="ECO:0000313" key="1">
    <source>
        <dbReference type="EnsemblProtists" id="PYU1_T003027"/>
    </source>
</evidence>
<dbReference type="Proteomes" id="UP000019132">
    <property type="component" value="Unassembled WGS sequence"/>
</dbReference>
<evidence type="ECO:0000313" key="2">
    <source>
        <dbReference type="Proteomes" id="UP000019132"/>
    </source>
</evidence>
<reference evidence="1" key="3">
    <citation type="submission" date="2015-02" db="UniProtKB">
        <authorList>
            <consortium name="EnsemblProtists"/>
        </authorList>
    </citation>
    <scope>IDENTIFICATION</scope>
    <source>
        <strain evidence="1">DAOM BR144</strain>
    </source>
</reference>
<name>K3WDI6_GLOUD</name>
<proteinExistence type="predicted"/>
<dbReference type="eggNOG" id="ENOG502SJGC">
    <property type="taxonomic scope" value="Eukaryota"/>
</dbReference>
<protein>
    <submittedName>
        <fullName evidence="1">Uncharacterized protein</fullName>
    </submittedName>
</protein>
<keyword evidence="2" id="KW-1185">Reference proteome</keyword>